<name>A0A6A4AI50_9STRA</name>
<organism evidence="1 2">
    <name type="scientific">Phytophthora fragariae</name>
    <dbReference type="NCBI Taxonomy" id="53985"/>
    <lineage>
        <taxon>Eukaryota</taxon>
        <taxon>Sar</taxon>
        <taxon>Stramenopiles</taxon>
        <taxon>Oomycota</taxon>
        <taxon>Peronosporomycetes</taxon>
        <taxon>Peronosporales</taxon>
        <taxon>Peronosporaceae</taxon>
        <taxon>Phytophthora</taxon>
    </lineage>
</organism>
<reference evidence="1 2" key="1">
    <citation type="submission" date="2018-08" db="EMBL/GenBank/DDBJ databases">
        <title>Genomic investigation of the strawberry pathogen Phytophthora fragariae indicates pathogenicity is determined by transcriptional variation in three key races.</title>
        <authorList>
            <person name="Adams T.M."/>
            <person name="Armitage A.D."/>
            <person name="Sobczyk M.K."/>
            <person name="Bates H.J."/>
            <person name="Dunwell J.M."/>
            <person name="Nellist C.F."/>
            <person name="Harrison R.J."/>
        </authorList>
    </citation>
    <scope>NUCLEOTIDE SEQUENCE [LARGE SCALE GENOMIC DNA]</scope>
    <source>
        <strain evidence="1 2">A4</strain>
    </source>
</reference>
<dbReference type="EMBL" id="QXGE01011482">
    <property type="protein sequence ID" value="KAE9258877.1"/>
    <property type="molecule type" value="Genomic_DNA"/>
</dbReference>
<dbReference type="AlphaFoldDB" id="A0A6A4AI50"/>
<accession>A0A6A4AI50</accession>
<protein>
    <submittedName>
        <fullName evidence="1">Uncharacterized protein</fullName>
    </submittedName>
</protein>
<gene>
    <name evidence="1" type="ORF">PF001_g33213</name>
</gene>
<dbReference type="Proteomes" id="UP000437068">
    <property type="component" value="Unassembled WGS sequence"/>
</dbReference>
<sequence length="51" mass="5859">MIADNTWPNRFFDRHKPMPGVILQEVLQKIQKSWQSQPIEPKSVLGPVSAD</sequence>
<evidence type="ECO:0000313" key="1">
    <source>
        <dbReference type="EMBL" id="KAE9258877.1"/>
    </source>
</evidence>
<comment type="caution">
    <text evidence="1">The sequence shown here is derived from an EMBL/GenBank/DDBJ whole genome shotgun (WGS) entry which is preliminary data.</text>
</comment>
<evidence type="ECO:0000313" key="2">
    <source>
        <dbReference type="Proteomes" id="UP000437068"/>
    </source>
</evidence>
<proteinExistence type="predicted"/>